<dbReference type="GO" id="GO:0004674">
    <property type="term" value="F:protein serine/threonine kinase activity"/>
    <property type="evidence" value="ECO:0007669"/>
    <property type="project" value="TreeGrafter"/>
</dbReference>
<sequence>MPHIDDPHIDRLQRELEAKFQDSYEDVEFIAEGGFGAVFKAKRRSDGKLFAIKMVDRKKDHSLRVMEEINTLEKLRKHSVVVRIEAYKKTDDYVFIVMEYCEGGSLRKYIMGRIDNKENPMSEKIAAVIFQQVCSAVASLHNLKIIHRDLTTNNILLKKKITTSNPDWIKIKLCDFGLVANQKTHGPAKTVAGTPGFMDPEVRNGIYAQEVDFYSLGCILFSMLAGEDPPRDGRLNVEGRTDFSRNARDLITRLIKKKFRTIKEVEDHEFCRQNAHPTSSVLPSRTEGSCERSKSRDEILRRIRMKDSNVPEKDPTKERPRIGRKVEFLREFRAKRSNSPQPTEDPPPKPAQPEPRRRLEPRRSQSIITPNPTVAKSLPNPPRRELSRQRRGSSSDRPRTAPVEPPSASKTTYYVEIKNPVGFPEGSKFFLMTNNIMRLHYPKNKQVTTDKIIYDVKRKEFERFEGDQSEETKRKFCALIKEANGWMQHLEAENERRSKNEAAKMIIVEQREGGRIVEKSYK</sequence>
<accession>A0A4U5M714</accession>
<dbReference type="InterPro" id="IPR008266">
    <property type="entry name" value="Tyr_kinase_AS"/>
</dbReference>
<name>A0A4U5M714_STECR</name>
<reference evidence="3 4" key="2">
    <citation type="journal article" date="2019" name="G3 (Bethesda)">
        <title>Hybrid Assembly of the Genome of the Entomopathogenic Nematode Steinernema carpocapsae Identifies the X-Chromosome.</title>
        <authorList>
            <person name="Serra L."/>
            <person name="Macchietto M."/>
            <person name="Macias-Munoz A."/>
            <person name="McGill C.J."/>
            <person name="Rodriguez I.M."/>
            <person name="Rodriguez B."/>
            <person name="Murad R."/>
            <person name="Mortazavi A."/>
        </authorList>
    </citation>
    <scope>NUCLEOTIDE SEQUENCE [LARGE SCALE GENOMIC DNA]</scope>
    <source>
        <strain evidence="3 4">ALL</strain>
    </source>
</reference>
<proteinExistence type="predicted"/>
<feature type="domain" description="Protein kinase" evidence="2">
    <location>
        <begin position="24"/>
        <end position="333"/>
    </location>
</feature>
<dbReference type="PROSITE" id="PS50011">
    <property type="entry name" value="PROTEIN_KINASE_DOM"/>
    <property type="match status" value="1"/>
</dbReference>
<feature type="compositionally biased region" description="Basic and acidic residues" evidence="1">
    <location>
        <begin position="382"/>
        <end position="399"/>
    </location>
</feature>
<dbReference type="GO" id="GO:0005524">
    <property type="term" value="F:ATP binding"/>
    <property type="evidence" value="ECO:0007669"/>
    <property type="project" value="InterPro"/>
</dbReference>
<dbReference type="Pfam" id="PF00069">
    <property type="entry name" value="Pkinase"/>
    <property type="match status" value="1"/>
</dbReference>
<evidence type="ECO:0000313" key="4">
    <source>
        <dbReference type="Proteomes" id="UP000298663"/>
    </source>
</evidence>
<dbReference type="GO" id="GO:0044773">
    <property type="term" value="P:mitotic DNA damage checkpoint signaling"/>
    <property type="evidence" value="ECO:0007669"/>
    <property type="project" value="TreeGrafter"/>
</dbReference>
<comment type="caution">
    <text evidence="3">The sequence shown here is derived from an EMBL/GenBank/DDBJ whole genome shotgun (WGS) entry which is preliminary data.</text>
</comment>
<evidence type="ECO:0000259" key="2">
    <source>
        <dbReference type="PROSITE" id="PS50011"/>
    </source>
</evidence>
<feature type="compositionally biased region" description="Polar residues" evidence="1">
    <location>
        <begin position="275"/>
        <end position="287"/>
    </location>
</feature>
<dbReference type="Gene3D" id="1.10.510.10">
    <property type="entry name" value="Transferase(Phosphotransferase) domain 1"/>
    <property type="match status" value="1"/>
</dbReference>
<dbReference type="PROSITE" id="PS00109">
    <property type="entry name" value="PROTEIN_KINASE_TYR"/>
    <property type="match status" value="1"/>
</dbReference>
<dbReference type="AlphaFoldDB" id="A0A4U5M714"/>
<keyword evidence="4" id="KW-1185">Reference proteome</keyword>
<evidence type="ECO:0000256" key="1">
    <source>
        <dbReference type="SAM" id="MobiDB-lite"/>
    </source>
</evidence>
<reference evidence="3 4" key="1">
    <citation type="journal article" date="2015" name="Genome Biol.">
        <title>Comparative genomics of Steinernema reveals deeply conserved gene regulatory networks.</title>
        <authorList>
            <person name="Dillman A.R."/>
            <person name="Macchietto M."/>
            <person name="Porter C.F."/>
            <person name="Rogers A."/>
            <person name="Williams B."/>
            <person name="Antoshechkin I."/>
            <person name="Lee M.M."/>
            <person name="Goodwin Z."/>
            <person name="Lu X."/>
            <person name="Lewis E.E."/>
            <person name="Goodrich-Blair H."/>
            <person name="Stock S.P."/>
            <person name="Adams B.J."/>
            <person name="Sternberg P.W."/>
            <person name="Mortazavi A."/>
        </authorList>
    </citation>
    <scope>NUCLEOTIDE SEQUENCE [LARGE SCALE GENOMIC DNA]</scope>
    <source>
        <strain evidence="3 4">ALL</strain>
    </source>
</reference>
<dbReference type="PANTHER" id="PTHR44167">
    <property type="entry name" value="OVARIAN-SPECIFIC SERINE/THREONINE-PROTEIN KINASE LOK-RELATED"/>
    <property type="match status" value="1"/>
</dbReference>
<gene>
    <name evidence="3" type="ORF">L596_024904</name>
</gene>
<dbReference type="STRING" id="34508.A0A4U5M714"/>
<dbReference type="InterPro" id="IPR000719">
    <property type="entry name" value="Prot_kinase_dom"/>
</dbReference>
<dbReference type="SUPFAM" id="SSF56112">
    <property type="entry name" value="Protein kinase-like (PK-like)"/>
    <property type="match status" value="1"/>
</dbReference>
<dbReference type="PANTHER" id="PTHR44167:SF24">
    <property type="entry name" value="SERINE_THREONINE-PROTEIN KINASE CHK2"/>
    <property type="match status" value="1"/>
</dbReference>
<dbReference type="GO" id="GO:0005634">
    <property type="term" value="C:nucleus"/>
    <property type="evidence" value="ECO:0007669"/>
    <property type="project" value="TreeGrafter"/>
</dbReference>
<dbReference type="EMBL" id="AZBU02000009">
    <property type="protein sequence ID" value="TKR64353.1"/>
    <property type="molecule type" value="Genomic_DNA"/>
</dbReference>
<dbReference type="InterPro" id="IPR011009">
    <property type="entry name" value="Kinase-like_dom_sf"/>
</dbReference>
<feature type="compositionally biased region" description="Basic and acidic residues" evidence="1">
    <location>
        <begin position="354"/>
        <end position="363"/>
    </location>
</feature>
<dbReference type="OrthoDB" id="346907at2759"/>
<feature type="compositionally biased region" description="Pro residues" evidence="1">
    <location>
        <begin position="343"/>
        <end position="353"/>
    </location>
</feature>
<organism evidence="3 4">
    <name type="scientific">Steinernema carpocapsae</name>
    <name type="common">Entomopathogenic nematode</name>
    <dbReference type="NCBI Taxonomy" id="34508"/>
    <lineage>
        <taxon>Eukaryota</taxon>
        <taxon>Metazoa</taxon>
        <taxon>Ecdysozoa</taxon>
        <taxon>Nematoda</taxon>
        <taxon>Chromadorea</taxon>
        <taxon>Rhabditida</taxon>
        <taxon>Tylenchina</taxon>
        <taxon>Panagrolaimomorpha</taxon>
        <taxon>Strongyloidoidea</taxon>
        <taxon>Steinernematidae</taxon>
        <taxon>Steinernema</taxon>
    </lineage>
</organism>
<dbReference type="Proteomes" id="UP000298663">
    <property type="component" value="Unassembled WGS sequence"/>
</dbReference>
<evidence type="ECO:0000313" key="3">
    <source>
        <dbReference type="EMBL" id="TKR64353.1"/>
    </source>
</evidence>
<feature type="compositionally biased region" description="Basic and acidic residues" evidence="1">
    <location>
        <begin position="288"/>
        <end position="334"/>
    </location>
</feature>
<feature type="region of interest" description="Disordered" evidence="1">
    <location>
        <begin position="275"/>
        <end position="408"/>
    </location>
</feature>
<feature type="compositionally biased region" description="Polar residues" evidence="1">
    <location>
        <begin position="364"/>
        <end position="374"/>
    </location>
</feature>
<protein>
    <recommendedName>
        <fullName evidence="2">Protein kinase domain-containing protein</fullName>
    </recommendedName>
</protein>